<evidence type="ECO:0000313" key="3">
    <source>
        <dbReference type="Proteomes" id="UP001595555"/>
    </source>
</evidence>
<organism evidence="2 3">
    <name type="scientific">Cellvibrio fontiphilus</name>
    <dbReference type="NCBI Taxonomy" id="1815559"/>
    <lineage>
        <taxon>Bacteria</taxon>
        <taxon>Pseudomonadati</taxon>
        <taxon>Pseudomonadota</taxon>
        <taxon>Gammaproteobacteria</taxon>
        <taxon>Cellvibrionales</taxon>
        <taxon>Cellvibrionaceae</taxon>
        <taxon>Cellvibrio</taxon>
    </lineage>
</organism>
<dbReference type="Pfam" id="PF07793">
    <property type="entry name" value="DUF1631"/>
    <property type="match status" value="2"/>
</dbReference>
<comment type="caution">
    <text evidence="2">The sequence shown here is derived from an EMBL/GenBank/DDBJ whole genome shotgun (WGS) entry which is preliminary data.</text>
</comment>
<keyword evidence="1" id="KW-0175">Coiled coil</keyword>
<reference evidence="3" key="1">
    <citation type="journal article" date="2019" name="Int. J. Syst. Evol. Microbiol.">
        <title>The Global Catalogue of Microorganisms (GCM) 10K type strain sequencing project: providing services to taxonomists for standard genome sequencing and annotation.</title>
        <authorList>
            <consortium name="The Broad Institute Genomics Platform"/>
            <consortium name="The Broad Institute Genome Sequencing Center for Infectious Disease"/>
            <person name="Wu L."/>
            <person name="Ma J."/>
        </authorList>
    </citation>
    <scope>NUCLEOTIDE SEQUENCE [LARGE SCALE GENOMIC DNA]</scope>
    <source>
        <strain evidence="3">KCTC 52237</strain>
    </source>
</reference>
<evidence type="ECO:0000256" key="1">
    <source>
        <dbReference type="SAM" id="Coils"/>
    </source>
</evidence>
<feature type="coiled-coil region" evidence="1">
    <location>
        <begin position="429"/>
        <end position="500"/>
    </location>
</feature>
<name>A0ABV7FLW0_9GAMM</name>
<gene>
    <name evidence="2" type="ORF">ACFODX_16570</name>
</gene>
<dbReference type="Proteomes" id="UP001595555">
    <property type="component" value="Unassembled WGS sequence"/>
</dbReference>
<evidence type="ECO:0000313" key="2">
    <source>
        <dbReference type="EMBL" id="MFC3117184.1"/>
    </source>
</evidence>
<protein>
    <submittedName>
        <fullName evidence="2">DUF1631 family protein</fullName>
    </submittedName>
</protein>
<dbReference type="EMBL" id="JBHRTF010000015">
    <property type="protein sequence ID" value="MFC3117184.1"/>
    <property type="molecule type" value="Genomic_DNA"/>
</dbReference>
<dbReference type="RefSeq" id="WP_378121219.1">
    <property type="nucleotide sequence ID" value="NZ_JBHRTF010000015.1"/>
</dbReference>
<accession>A0ABV7FLW0</accession>
<proteinExistence type="predicted"/>
<sequence length="598" mass="66632">MPSFELPAILAGDTSQLCDALACLSAATNQRPEDLRQQLATQVYRQLIARPQLDMQLLPLFTNIEPHWVQGIALDDHFYSQPNHPLRQMFDRLLPAASHWYAREGKQAQQFYDKISALLAALAALPADNTQGKQAPIIDEFFSWLGAEEKRAALLESRLCETELSSHKLASVQARVINLLNKYLAQRPLPLELHTAIATILKSELQYWASNTPAAELDTLPLWQHWQRMLPLLGQVFALDAIKVDDQQLYSQIPALLTELERSLNQPTSNHQAYQQLVDNCSHSLMLAIQKHPQEIALFAPLPPPQVQTLANTRLPQALVQATEAIQPGDWIIMRGDQQEGIRCKLVLKDANIDQLLFVDHAGRKVMGKTTKEFALCLSTALAQPLVLTPLALIIEQQLAPLIAQANQAVTAKLLQQKQKAEALVRAFMAEQQALMDAAEREHQAEQARLQAELQARKAAAHKAMEEARALAAEQTRRAAEQAVEREHQAREQAAKAAAEQQQRAQAAITAVNHLQVGAWLEFNSSTQPPGLRAKLAVIIGATGKYIFADQVGRKLAEFTREQLIQQLASGELTLLRNGDNFEEQLAKVIRGLRRDVN</sequence>
<keyword evidence="3" id="KW-1185">Reference proteome</keyword>
<dbReference type="InterPro" id="IPR012434">
    <property type="entry name" value="DUF1631"/>
</dbReference>